<feature type="domain" description="N-acetyltransferase" evidence="1">
    <location>
        <begin position="130"/>
        <end position="281"/>
    </location>
</feature>
<evidence type="ECO:0000313" key="3">
    <source>
        <dbReference type="Proteomes" id="UP000632828"/>
    </source>
</evidence>
<dbReference type="EMBL" id="JACWUN010000008">
    <property type="protein sequence ID" value="MBD1400732.1"/>
    <property type="molecule type" value="Genomic_DNA"/>
</dbReference>
<name>A0A8J6QNC2_9BACT</name>
<dbReference type="InterPro" id="IPR016181">
    <property type="entry name" value="Acyl_CoA_acyltransferase"/>
</dbReference>
<gene>
    <name evidence="2" type="primary">ablB</name>
    <name evidence="2" type="ORF">ICT70_08630</name>
</gene>
<dbReference type="GO" id="GO:0008080">
    <property type="term" value="F:N-acetyltransferase activity"/>
    <property type="evidence" value="ECO:0007669"/>
    <property type="project" value="InterPro"/>
</dbReference>
<evidence type="ECO:0000313" key="2">
    <source>
        <dbReference type="EMBL" id="MBD1400732.1"/>
    </source>
</evidence>
<proteinExistence type="predicted"/>
<organism evidence="2 3">
    <name type="scientific">Pelovirga terrestris</name>
    <dbReference type="NCBI Taxonomy" id="2771352"/>
    <lineage>
        <taxon>Bacteria</taxon>
        <taxon>Pseudomonadati</taxon>
        <taxon>Thermodesulfobacteriota</taxon>
        <taxon>Desulfuromonadia</taxon>
        <taxon>Geobacterales</taxon>
        <taxon>Geobacteraceae</taxon>
        <taxon>Pelovirga</taxon>
    </lineage>
</organism>
<keyword evidence="3" id="KW-1185">Reference proteome</keyword>
<dbReference type="SUPFAM" id="SSF55729">
    <property type="entry name" value="Acyl-CoA N-acyltransferases (Nat)"/>
    <property type="match status" value="1"/>
</dbReference>
<dbReference type="AlphaFoldDB" id="A0A8J6QNC2"/>
<sequence length="281" mass="30857">MAVDRIESFGSSMLQHGPENDRVYLMKLQQDDVPGVLEYIDELVARHDYSKVFAKIPATSKAPFLQAGYRVEAQVPGFYQGEIDGLFLANYPQPERQNDPDAAVVAQVLDAARAKTGSAVPVGLPDDGVHQCRLAQKDDCSAMADLYQRVFSSYPFPIHDPDYLAETMTDHVIYAGIWKEDELLALASAEVDTAGAHAEMTDFATDPACRGKGLAHLLLAELETLMAQEMIQTCYTIARATSFGMNITFAKSGYQYGGTLVQNTQISGGLESMNVWYKPVE</sequence>
<comment type="caution">
    <text evidence="2">The sequence shown here is derived from an EMBL/GenBank/DDBJ whole genome shotgun (WGS) entry which is preliminary data.</text>
</comment>
<accession>A0A8J6QNC2</accession>
<dbReference type="InterPro" id="IPR022525">
    <property type="entry name" value="GNAT_AblB"/>
</dbReference>
<dbReference type="NCBIfam" id="TIGR03827">
    <property type="entry name" value="GNAT_ablB"/>
    <property type="match status" value="1"/>
</dbReference>
<protein>
    <submittedName>
        <fullName evidence="2">Putative beta-lysine N-acetyltransferase</fullName>
    </submittedName>
</protein>
<dbReference type="RefSeq" id="WP_191155573.1">
    <property type="nucleotide sequence ID" value="NZ_JACWUN010000008.1"/>
</dbReference>
<dbReference type="Proteomes" id="UP000632828">
    <property type="component" value="Unassembled WGS sequence"/>
</dbReference>
<dbReference type="Pfam" id="PF00583">
    <property type="entry name" value="Acetyltransf_1"/>
    <property type="match status" value="1"/>
</dbReference>
<dbReference type="PROSITE" id="PS51186">
    <property type="entry name" value="GNAT"/>
    <property type="match status" value="1"/>
</dbReference>
<evidence type="ECO:0000259" key="1">
    <source>
        <dbReference type="PROSITE" id="PS51186"/>
    </source>
</evidence>
<dbReference type="Gene3D" id="3.40.630.30">
    <property type="match status" value="1"/>
</dbReference>
<dbReference type="InterPro" id="IPR000182">
    <property type="entry name" value="GNAT_dom"/>
</dbReference>
<reference evidence="2" key="1">
    <citation type="submission" date="2020-09" db="EMBL/GenBank/DDBJ databases">
        <title>Pelobacter alkaliphilus sp. nov., a novel anaerobic arsenate-reducing bacterium from terrestrial mud volcano.</title>
        <authorList>
            <person name="Khomyakova M.A."/>
            <person name="Merkel A.Y."/>
            <person name="Slobodkin A.I."/>
        </authorList>
    </citation>
    <scope>NUCLEOTIDE SEQUENCE</scope>
    <source>
        <strain evidence="2">M08fum</strain>
    </source>
</reference>